<keyword evidence="4" id="KW-1185">Reference proteome</keyword>
<gene>
    <name evidence="3" type="ORF">GCM10022252_04010</name>
</gene>
<dbReference type="InterPro" id="IPR012334">
    <property type="entry name" value="Pectin_lyas_fold"/>
</dbReference>
<dbReference type="Gene3D" id="2.160.20.10">
    <property type="entry name" value="Single-stranded right-handed beta-helix, Pectin lyase-like"/>
    <property type="match status" value="1"/>
</dbReference>
<keyword evidence="2" id="KW-0472">Membrane</keyword>
<keyword evidence="2" id="KW-1133">Transmembrane helix</keyword>
<dbReference type="RefSeq" id="WP_344914346.1">
    <property type="nucleotide sequence ID" value="NZ_BAABAQ010000001.1"/>
</dbReference>
<comment type="caution">
    <text evidence="3">The sequence shown here is derived from an EMBL/GenBank/DDBJ whole genome shotgun (WGS) entry which is preliminary data.</text>
</comment>
<feature type="compositionally biased region" description="Acidic residues" evidence="1">
    <location>
        <begin position="62"/>
        <end position="76"/>
    </location>
</feature>
<evidence type="ECO:0000313" key="4">
    <source>
        <dbReference type="Proteomes" id="UP001501251"/>
    </source>
</evidence>
<protein>
    <recommendedName>
        <fullName evidence="5">Right handed beta helix domain-containing protein</fullName>
    </recommendedName>
</protein>
<keyword evidence="2" id="KW-0812">Transmembrane</keyword>
<reference evidence="4" key="1">
    <citation type="journal article" date="2019" name="Int. J. Syst. Evol. Microbiol.">
        <title>The Global Catalogue of Microorganisms (GCM) 10K type strain sequencing project: providing services to taxonomists for standard genome sequencing and annotation.</title>
        <authorList>
            <consortium name="The Broad Institute Genomics Platform"/>
            <consortium name="The Broad Institute Genome Sequencing Center for Infectious Disease"/>
            <person name="Wu L."/>
            <person name="Ma J."/>
        </authorList>
    </citation>
    <scope>NUCLEOTIDE SEQUENCE [LARGE SCALE GENOMIC DNA]</scope>
    <source>
        <strain evidence="4">JCM 17388</strain>
    </source>
</reference>
<name>A0ABP8AAS3_9ACTN</name>
<dbReference type="InterPro" id="IPR011050">
    <property type="entry name" value="Pectin_lyase_fold/virulence"/>
</dbReference>
<feature type="transmembrane region" description="Helical" evidence="2">
    <location>
        <begin position="12"/>
        <end position="31"/>
    </location>
</feature>
<sequence>MRLDIDRKTLVGMLAGAAITIVVVVLLRGLFGGGEGPGTPIEDIRPRSADAPASQPENDTAPAEEEEEKEEEDVEEFVASQDPPDIAVPAGKGMIECPDATVTVSDAAGLTEALEAAEPGAVIALEPGVYSGRFVATVSGTESEPIFVCGPPEAIIDGGGVKKGYAFHLNGVSHWRLVGFTVRHSQKGVMADQTNNTIIQGLTVHHIGDEAIHLRNFSSDNTVQYCMIYATGLRREKFGEGVYLGTAESNWASYSGGKMDRSDRNIVRGNVIRATAEAIDIKEGTSDGHIVGNVFDGSTLGGSKHNDSWVDVKGNGYLIQGNTGSNTNADGFQTHKIVDGWGTGNVFRANIINLGNSGGIGINDTAGGNTIACDNKVTGGTISKTGDCS</sequence>
<evidence type="ECO:0000256" key="1">
    <source>
        <dbReference type="SAM" id="MobiDB-lite"/>
    </source>
</evidence>
<dbReference type="Proteomes" id="UP001501251">
    <property type="component" value="Unassembled WGS sequence"/>
</dbReference>
<proteinExistence type="predicted"/>
<dbReference type="SUPFAM" id="SSF51126">
    <property type="entry name" value="Pectin lyase-like"/>
    <property type="match status" value="1"/>
</dbReference>
<dbReference type="InterPro" id="IPR006626">
    <property type="entry name" value="PbH1"/>
</dbReference>
<dbReference type="SMART" id="SM00710">
    <property type="entry name" value="PbH1"/>
    <property type="match status" value="5"/>
</dbReference>
<accession>A0ABP8AAS3</accession>
<organism evidence="3 4">
    <name type="scientific">Streptosporangium oxazolinicum</name>
    <dbReference type="NCBI Taxonomy" id="909287"/>
    <lineage>
        <taxon>Bacteria</taxon>
        <taxon>Bacillati</taxon>
        <taxon>Actinomycetota</taxon>
        <taxon>Actinomycetes</taxon>
        <taxon>Streptosporangiales</taxon>
        <taxon>Streptosporangiaceae</taxon>
        <taxon>Streptosporangium</taxon>
    </lineage>
</organism>
<dbReference type="EMBL" id="BAABAQ010000001">
    <property type="protein sequence ID" value="GAA4180726.1"/>
    <property type="molecule type" value="Genomic_DNA"/>
</dbReference>
<evidence type="ECO:0008006" key="5">
    <source>
        <dbReference type="Google" id="ProtNLM"/>
    </source>
</evidence>
<evidence type="ECO:0000313" key="3">
    <source>
        <dbReference type="EMBL" id="GAA4180726.1"/>
    </source>
</evidence>
<evidence type="ECO:0000256" key="2">
    <source>
        <dbReference type="SAM" id="Phobius"/>
    </source>
</evidence>
<feature type="region of interest" description="Disordered" evidence="1">
    <location>
        <begin position="36"/>
        <end position="83"/>
    </location>
</feature>